<evidence type="ECO:0000256" key="2">
    <source>
        <dbReference type="ARBA" id="ARBA00022723"/>
    </source>
</evidence>
<dbReference type="InterPro" id="IPR017972">
    <property type="entry name" value="Cyt_P450_CS"/>
</dbReference>
<dbReference type="PANTHER" id="PTHR24305">
    <property type="entry name" value="CYTOCHROME P450"/>
    <property type="match status" value="1"/>
</dbReference>
<comment type="cofactor">
    <cofactor evidence="1 5">
        <name>heme</name>
        <dbReference type="ChEBI" id="CHEBI:30413"/>
    </cofactor>
</comment>
<keyword evidence="8" id="KW-1185">Reference proteome</keyword>
<evidence type="ECO:0000256" key="4">
    <source>
        <dbReference type="ARBA" id="ARBA00023004"/>
    </source>
</evidence>
<dbReference type="Gene3D" id="1.10.630.10">
    <property type="entry name" value="Cytochrome P450"/>
    <property type="match status" value="1"/>
</dbReference>
<evidence type="ECO:0000256" key="5">
    <source>
        <dbReference type="PIRSR" id="PIRSR602401-1"/>
    </source>
</evidence>
<feature type="binding site" description="axial binding residue" evidence="5">
    <location>
        <position position="387"/>
    </location>
    <ligand>
        <name>heme</name>
        <dbReference type="ChEBI" id="CHEBI:30413"/>
    </ligand>
    <ligandPart>
        <name>Fe</name>
        <dbReference type="ChEBI" id="CHEBI:18248"/>
    </ligandPart>
</feature>
<comment type="similarity">
    <text evidence="6">Belongs to the cytochrome P450 family.</text>
</comment>
<comment type="caution">
    <text evidence="7">The sequence shown here is derived from an EMBL/GenBank/DDBJ whole genome shotgun (WGS) entry which is preliminary data.</text>
</comment>
<evidence type="ECO:0000256" key="1">
    <source>
        <dbReference type="ARBA" id="ARBA00001971"/>
    </source>
</evidence>
<dbReference type="GO" id="GO:0016705">
    <property type="term" value="F:oxidoreductase activity, acting on paired donors, with incorporation or reduction of molecular oxygen"/>
    <property type="evidence" value="ECO:0007669"/>
    <property type="project" value="InterPro"/>
</dbReference>
<evidence type="ECO:0000256" key="6">
    <source>
        <dbReference type="RuleBase" id="RU000461"/>
    </source>
</evidence>
<dbReference type="PRINTS" id="PR00463">
    <property type="entry name" value="EP450I"/>
</dbReference>
<keyword evidence="3 6" id="KW-0560">Oxidoreductase</keyword>
<dbReference type="InterPro" id="IPR036396">
    <property type="entry name" value="Cyt_P450_sf"/>
</dbReference>
<dbReference type="GO" id="GO:0005506">
    <property type="term" value="F:iron ion binding"/>
    <property type="evidence" value="ECO:0007669"/>
    <property type="project" value="InterPro"/>
</dbReference>
<dbReference type="InterPro" id="IPR001128">
    <property type="entry name" value="Cyt_P450"/>
</dbReference>
<protein>
    <recommendedName>
        <fullName evidence="9">Cytochrome P450</fullName>
    </recommendedName>
</protein>
<dbReference type="EMBL" id="JAPDRK010000011">
    <property type="protein sequence ID" value="KAJ9607709.1"/>
    <property type="molecule type" value="Genomic_DNA"/>
</dbReference>
<dbReference type="PROSITE" id="PS00086">
    <property type="entry name" value="CYTOCHROME_P450"/>
    <property type="match status" value="1"/>
</dbReference>
<evidence type="ECO:0000256" key="3">
    <source>
        <dbReference type="ARBA" id="ARBA00023002"/>
    </source>
</evidence>
<dbReference type="InterPro" id="IPR002401">
    <property type="entry name" value="Cyt_P450_E_grp-I"/>
</dbReference>
<sequence>MPDTLLQAHEKYGPVVRIGPNDLSFQSVDILNEVYKGGRKFPKSTFYSGFTTFHPNTFGMLDEDLHAKRRRQMAHSFSVASLSQMESIYDTHVNNLLDAIDAKEGQPFDLKDVFGYYSFDIIGELVFHTEFGTQKAQDPTQLPPINEHIFLGSMFGMLPSLLPYSMRIASYVPLPWLQNLLKSRKELKDRTTVCLERELSRQKISDKHSILTRLIRASDPETGEALPKVAVASEAFAFLVAGSHTTSGTMTLLFYHLLHNKEVAEKLTQEMNGCVPFPNGAGGSLPAYTGLEAQLPYATACIRENFRTTPVFTMPLPRVVADPNGAVINGFKVPTGTNVSMSNYVVHHDPSVWGADHDVFQPERWLDPSKPLSPNDLAPFGVGHRGCIGRNVAIMSIVKVLAAVWRRYDLTLEDPNEELIMESVGIGEKRGPLMVRARIRTE</sequence>
<dbReference type="PANTHER" id="PTHR24305:SF103">
    <property type="entry name" value="P450, PUTATIVE (EUROFUNG)-RELATED"/>
    <property type="match status" value="1"/>
</dbReference>
<reference evidence="7" key="1">
    <citation type="submission" date="2022-10" db="EMBL/GenBank/DDBJ databases">
        <title>Culturing micro-colonial fungi from biological soil crusts in the Mojave desert and describing Neophaeococcomyces mojavensis, and introducing the new genera and species Taxawa tesnikishii.</title>
        <authorList>
            <person name="Kurbessoian T."/>
            <person name="Stajich J.E."/>
        </authorList>
    </citation>
    <scope>NUCLEOTIDE SEQUENCE</scope>
    <source>
        <strain evidence="7">TK_41</strain>
    </source>
</reference>
<dbReference type="AlphaFoldDB" id="A0AA39CGR5"/>
<evidence type="ECO:0008006" key="9">
    <source>
        <dbReference type="Google" id="ProtNLM"/>
    </source>
</evidence>
<dbReference type="PRINTS" id="PR00385">
    <property type="entry name" value="P450"/>
</dbReference>
<evidence type="ECO:0000313" key="8">
    <source>
        <dbReference type="Proteomes" id="UP001172673"/>
    </source>
</evidence>
<gene>
    <name evidence="7" type="ORF">H2200_007787</name>
</gene>
<dbReference type="Proteomes" id="UP001172673">
    <property type="component" value="Unassembled WGS sequence"/>
</dbReference>
<proteinExistence type="inferred from homology"/>
<keyword evidence="2 5" id="KW-0479">Metal-binding</keyword>
<organism evidence="7 8">
    <name type="scientific">Cladophialophora chaetospira</name>
    <dbReference type="NCBI Taxonomy" id="386627"/>
    <lineage>
        <taxon>Eukaryota</taxon>
        <taxon>Fungi</taxon>
        <taxon>Dikarya</taxon>
        <taxon>Ascomycota</taxon>
        <taxon>Pezizomycotina</taxon>
        <taxon>Eurotiomycetes</taxon>
        <taxon>Chaetothyriomycetidae</taxon>
        <taxon>Chaetothyriales</taxon>
        <taxon>Herpotrichiellaceae</taxon>
        <taxon>Cladophialophora</taxon>
    </lineage>
</organism>
<keyword evidence="4 5" id="KW-0408">Iron</keyword>
<keyword evidence="6" id="KW-0503">Monooxygenase</keyword>
<name>A0AA39CGR5_9EURO</name>
<dbReference type="GO" id="GO:0004497">
    <property type="term" value="F:monooxygenase activity"/>
    <property type="evidence" value="ECO:0007669"/>
    <property type="project" value="UniProtKB-KW"/>
</dbReference>
<keyword evidence="5 6" id="KW-0349">Heme</keyword>
<dbReference type="InterPro" id="IPR050121">
    <property type="entry name" value="Cytochrome_P450_monoxygenase"/>
</dbReference>
<dbReference type="GO" id="GO:0020037">
    <property type="term" value="F:heme binding"/>
    <property type="evidence" value="ECO:0007669"/>
    <property type="project" value="InterPro"/>
</dbReference>
<accession>A0AA39CGR5</accession>
<dbReference type="Pfam" id="PF00067">
    <property type="entry name" value="p450"/>
    <property type="match status" value="1"/>
</dbReference>
<evidence type="ECO:0000313" key="7">
    <source>
        <dbReference type="EMBL" id="KAJ9607709.1"/>
    </source>
</evidence>
<dbReference type="SUPFAM" id="SSF48264">
    <property type="entry name" value="Cytochrome P450"/>
    <property type="match status" value="1"/>
</dbReference>